<organism evidence="1 2">
    <name type="scientific">Diploptera punctata</name>
    <name type="common">Pacific beetle cockroach</name>
    <dbReference type="NCBI Taxonomy" id="6984"/>
    <lineage>
        <taxon>Eukaryota</taxon>
        <taxon>Metazoa</taxon>
        <taxon>Ecdysozoa</taxon>
        <taxon>Arthropoda</taxon>
        <taxon>Hexapoda</taxon>
        <taxon>Insecta</taxon>
        <taxon>Pterygota</taxon>
        <taxon>Neoptera</taxon>
        <taxon>Polyneoptera</taxon>
        <taxon>Dictyoptera</taxon>
        <taxon>Blattodea</taxon>
        <taxon>Blaberoidea</taxon>
        <taxon>Blaberidae</taxon>
        <taxon>Diplopterinae</taxon>
        <taxon>Diploptera</taxon>
    </lineage>
</organism>
<evidence type="ECO:0000313" key="2">
    <source>
        <dbReference type="Proteomes" id="UP001233999"/>
    </source>
</evidence>
<reference evidence="1" key="1">
    <citation type="journal article" date="2023" name="IScience">
        <title>Live-bearing cockroach genome reveals convergent evolutionary mechanisms linked to viviparity in insects and beyond.</title>
        <authorList>
            <person name="Fouks B."/>
            <person name="Harrison M.C."/>
            <person name="Mikhailova A.A."/>
            <person name="Marchal E."/>
            <person name="English S."/>
            <person name="Carruthers M."/>
            <person name="Jennings E.C."/>
            <person name="Chiamaka E.L."/>
            <person name="Frigard R.A."/>
            <person name="Pippel M."/>
            <person name="Attardo G.M."/>
            <person name="Benoit J.B."/>
            <person name="Bornberg-Bauer E."/>
            <person name="Tobe S.S."/>
        </authorList>
    </citation>
    <scope>NUCLEOTIDE SEQUENCE</scope>
    <source>
        <strain evidence="1">Stay&amp;Tobe</strain>
    </source>
</reference>
<comment type="caution">
    <text evidence="1">The sequence shown here is derived from an EMBL/GenBank/DDBJ whole genome shotgun (WGS) entry which is preliminary data.</text>
</comment>
<dbReference type="Proteomes" id="UP001233999">
    <property type="component" value="Unassembled WGS sequence"/>
</dbReference>
<protein>
    <submittedName>
        <fullName evidence="1">Uncharacterized protein</fullName>
    </submittedName>
</protein>
<accession>A0AAD7ZM95</accession>
<dbReference type="EMBL" id="JASPKZ010007770">
    <property type="protein sequence ID" value="KAJ9582677.1"/>
    <property type="molecule type" value="Genomic_DNA"/>
</dbReference>
<gene>
    <name evidence="1" type="ORF">L9F63_022979</name>
</gene>
<dbReference type="AlphaFoldDB" id="A0AAD7ZM95"/>
<proteinExistence type="predicted"/>
<sequence>MDLILRFAGHEALWCHRRYLLKLFKKIFSYRGFDVNGTRIYRFVSKFSDKNCDKVPLSIPMDCFVEDSDECNSPQNGESVPLENEQMICSEEVGALDKDEKEFYSYLHKTVMWQEVKLINSCRPEEFHQQRLAKQHHKWLLHILKVDMPANISL</sequence>
<keyword evidence="2" id="KW-1185">Reference proteome</keyword>
<name>A0AAD7ZM95_DIPPU</name>
<reference evidence="1" key="2">
    <citation type="submission" date="2023-05" db="EMBL/GenBank/DDBJ databases">
        <authorList>
            <person name="Fouks B."/>
        </authorList>
    </citation>
    <scope>NUCLEOTIDE SEQUENCE</scope>
    <source>
        <strain evidence="1">Stay&amp;Tobe</strain>
        <tissue evidence="1">Testes</tissue>
    </source>
</reference>
<evidence type="ECO:0000313" key="1">
    <source>
        <dbReference type="EMBL" id="KAJ9582677.1"/>
    </source>
</evidence>